<sequence length="68" mass="7288">MHIPLDTPWHFAGLPLLVLLVLGVPATAMLLGPRLLGWLFGKPSFATAVRILSLAGLIIGFHFDLLAS</sequence>
<evidence type="ECO:0000313" key="3">
    <source>
        <dbReference type="Proteomes" id="UP000674234"/>
    </source>
</evidence>
<keyword evidence="3" id="KW-1185">Reference proteome</keyword>
<feature type="transmembrane region" description="Helical" evidence="1">
    <location>
        <begin position="12"/>
        <end position="32"/>
    </location>
</feature>
<reference evidence="2" key="1">
    <citation type="submission" date="2021-02" db="EMBL/GenBank/DDBJ databases">
        <title>Draft genome sequence of Microbispora sp. RL4-1S isolated from rice leaves in Thailand.</title>
        <authorList>
            <person name="Muangham S."/>
            <person name="Duangmal K."/>
        </authorList>
    </citation>
    <scope>NUCLEOTIDE SEQUENCE</scope>
    <source>
        <strain evidence="2">RL4-1S</strain>
    </source>
</reference>
<name>A0A940WSH3_9ACTN</name>
<evidence type="ECO:0008006" key="4">
    <source>
        <dbReference type="Google" id="ProtNLM"/>
    </source>
</evidence>
<keyword evidence="1" id="KW-1133">Transmembrane helix</keyword>
<accession>A0A940WSH3</accession>
<evidence type="ECO:0000256" key="1">
    <source>
        <dbReference type="SAM" id="Phobius"/>
    </source>
</evidence>
<dbReference type="AlphaFoldDB" id="A0A940WSH3"/>
<keyword evidence="1" id="KW-0812">Transmembrane</keyword>
<dbReference type="Proteomes" id="UP000674234">
    <property type="component" value="Unassembled WGS sequence"/>
</dbReference>
<keyword evidence="1" id="KW-0472">Membrane</keyword>
<gene>
    <name evidence="2" type="ORF">JOL79_20655</name>
</gene>
<evidence type="ECO:0000313" key="2">
    <source>
        <dbReference type="EMBL" id="MBP2706224.1"/>
    </source>
</evidence>
<proteinExistence type="predicted"/>
<dbReference type="RefSeq" id="WP_210157504.1">
    <property type="nucleotide sequence ID" value="NZ_JAFCNB010000011.1"/>
</dbReference>
<protein>
    <recommendedName>
        <fullName evidence="4">DUF1656 domain-containing protein</fullName>
    </recommendedName>
</protein>
<dbReference type="EMBL" id="JAFCNB010000011">
    <property type="protein sequence ID" value="MBP2706224.1"/>
    <property type="molecule type" value="Genomic_DNA"/>
</dbReference>
<organism evidence="2 3">
    <name type="scientific">Microbispora oryzae</name>
    <dbReference type="NCBI Taxonomy" id="2806554"/>
    <lineage>
        <taxon>Bacteria</taxon>
        <taxon>Bacillati</taxon>
        <taxon>Actinomycetota</taxon>
        <taxon>Actinomycetes</taxon>
        <taxon>Streptosporangiales</taxon>
        <taxon>Streptosporangiaceae</taxon>
        <taxon>Microbispora</taxon>
    </lineage>
</organism>
<comment type="caution">
    <text evidence="2">The sequence shown here is derived from an EMBL/GenBank/DDBJ whole genome shotgun (WGS) entry which is preliminary data.</text>
</comment>
<feature type="transmembrane region" description="Helical" evidence="1">
    <location>
        <begin position="44"/>
        <end position="63"/>
    </location>
</feature>